<reference evidence="2" key="1">
    <citation type="submission" date="2022-11" db="UniProtKB">
        <authorList>
            <consortium name="WormBaseParasite"/>
        </authorList>
    </citation>
    <scope>IDENTIFICATION</scope>
</reference>
<dbReference type="WBParaSite" id="PS1159_v2.g9867.t1">
    <property type="protein sequence ID" value="PS1159_v2.g9867.t1"/>
    <property type="gene ID" value="PS1159_v2.g9867"/>
</dbReference>
<evidence type="ECO:0000313" key="2">
    <source>
        <dbReference type="WBParaSite" id="PS1159_v2.g9867.t1"/>
    </source>
</evidence>
<organism evidence="1 2">
    <name type="scientific">Panagrolaimus sp. PS1159</name>
    <dbReference type="NCBI Taxonomy" id="55785"/>
    <lineage>
        <taxon>Eukaryota</taxon>
        <taxon>Metazoa</taxon>
        <taxon>Ecdysozoa</taxon>
        <taxon>Nematoda</taxon>
        <taxon>Chromadorea</taxon>
        <taxon>Rhabditida</taxon>
        <taxon>Tylenchina</taxon>
        <taxon>Panagrolaimomorpha</taxon>
        <taxon>Panagrolaimoidea</taxon>
        <taxon>Panagrolaimidae</taxon>
        <taxon>Panagrolaimus</taxon>
    </lineage>
</organism>
<proteinExistence type="predicted"/>
<name>A0AC35GXR1_9BILA</name>
<accession>A0AC35GXR1</accession>
<protein>
    <submittedName>
        <fullName evidence="2">Uncharacterized protein</fullName>
    </submittedName>
</protein>
<sequence>MAFNEFIFVLIFCQFSAVLTIKYNQRIFVNEKAISAVDPTHDGFRVILDDEFIDTHLLPTLLPTLYLTAVPLESSDQTSIISTIYADSPLTGKQLHISGLRSHTWHYLCVEFENFNRQNETTGSDCEFHRTLDFAAKTLDSTIENIDLVDATSQSLAFIVKSVGEFQRSGLLLPLNIFKSHFDRHLRNGKAAIPSSEIFHLVNSGDLDLKFSNLKPDKLYGNLCVLEEPLVEAYSAMGRKISGIKKEKCYFGKLKTRDYDWSIFESEASPYSSTAPSPPLCFSFIGTILCIFFAQLL</sequence>
<evidence type="ECO:0000313" key="1">
    <source>
        <dbReference type="Proteomes" id="UP000887580"/>
    </source>
</evidence>
<dbReference type="Proteomes" id="UP000887580">
    <property type="component" value="Unplaced"/>
</dbReference>